<feature type="domain" description="MOSC" evidence="1">
    <location>
        <begin position="40"/>
        <end position="179"/>
    </location>
</feature>
<evidence type="ECO:0000259" key="1">
    <source>
        <dbReference type="PROSITE" id="PS51340"/>
    </source>
</evidence>
<dbReference type="EMBL" id="BAAAQR010000016">
    <property type="protein sequence ID" value="GAA2155094.1"/>
    <property type="molecule type" value="Genomic_DNA"/>
</dbReference>
<protein>
    <submittedName>
        <fullName evidence="2">MOSC domain-containing protein</fullName>
    </submittedName>
</protein>
<proteinExistence type="predicted"/>
<reference evidence="2 3" key="1">
    <citation type="journal article" date="2019" name="Int. J. Syst. Evol. Microbiol.">
        <title>The Global Catalogue of Microorganisms (GCM) 10K type strain sequencing project: providing services to taxonomists for standard genome sequencing and annotation.</title>
        <authorList>
            <consortium name="The Broad Institute Genomics Platform"/>
            <consortium name="The Broad Institute Genome Sequencing Center for Infectious Disease"/>
            <person name="Wu L."/>
            <person name="Ma J."/>
        </authorList>
    </citation>
    <scope>NUCLEOTIDE SEQUENCE [LARGE SCALE GENOMIC DNA]</scope>
    <source>
        <strain evidence="2 3">JCM 16022</strain>
    </source>
</reference>
<dbReference type="Proteomes" id="UP001501771">
    <property type="component" value="Unassembled WGS sequence"/>
</dbReference>
<dbReference type="InterPro" id="IPR011037">
    <property type="entry name" value="Pyrv_Knase-like_insert_dom_sf"/>
</dbReference>
<comment type="caution">
    <text evidence="2">The sequence shown here is derived from an EMBL/GenBank/DDBJ whole genome shotgun (WGS) entry which is preliminary data.</text>
</comment>
<dbReference type="Gene3D" id="2.40.33.20">
    <property type="entry name" value="PK beta-barrel domain-like"/>
    <property type="match status" value="1"/>
</dbReference>
<sequence>MAGIAPRGDNPGVPSLVSVNVGLPREAAWAGIGRTSIDKRPVRRPVHVGLLGIEGDQVSDTKHHGGLDQAVYAFAREDLDFWAGELGQEIQDGQFGENLTTSGIDVNEAEVGERWRIGEVLLEVASIRIPCNDFKGWMGLCGYDNRAWVRRFAEQGRPGPYLRVLGEGAIAAGDEIEVVHEPGHGVTVSTMFRALTTDRSLLPDLLRVDGLVAEARATAERYVAALR</sequence>
<name>A0ABN3A7J4_9ACTN</name>
<dbReference type="PROSITE" id="PS51340">
    <property type="entry name" value="MOSC"/>
    <property type="match status" value="1"/>
</dbReference>
<evidence type="ECO:0000313" key="3">
    <source>
        <dbReference type="Proteomes" id="UP001501771"/>
    </source>
</evidence>
<keyword evidence="3" id="KW-1185">Reference proteome</keyword>
<dbReference type="InterPro" id="IPR005302">
    <property type="entry name" value="MoCF_Sase_C"/>
</dbReference>
<organism evidence="2 3">
    <name type="scientific">Nocardioides koreensis</name>
    <dbReference type="NCBI Taxonomy" id="433651"/>
    <lineage>
        <taxon>Bacteria</taxon>
        <taxon>Bacillati</taxon>
        <taxon>Actinomycetota</taxon>
        <taxon>Actinomycetes</taxon>
        <taxon>Propionibacteriales</taxon>
        <taxon>Nocardioidaceae</taxon>
        <taxon>Nocardioides</taxon>
    </lineage>
</organism>
<dbReference type="PANTHER" id="PTHR30212">
    <property type="entry name" value="PROTEIN YIIM"/>
    <property type="match status" value="1"/>
</dbReference>
<dbReference type="InterPro" id="IPR052353">
    <property type="entry name" value="Benzoxazolinone_Detox_Enz"/>
</dbReference>
<gene>
    <name evidence="2" type="ORF">GCM10009844_41810</name>
</gene>
<dbReference type="PANTHER" id="PTHR30212:SF2">
    <property type="entry name" value="PROTEIN YIIM"/>
    <property type="match status" value="1"/>
</dbReference>
<dbReference type="Pfam" id="PF03473">
    <property type="entry name" value="MOSC"/>
    <property type="match status" value="1"/>
</dbReference>
<accession>A0ABN3A7J4</accession>
<evidence type="ECO:0000313" key="2">
    <source>
        <dbReference type="EMBL" id="GAA2155094.1"/>
    </source>
</evidence>
<dbReference type="SUPFAM" id="SSF50800">
    <property type="entry name" value="PK beta-barrel domain-like"/>
    <property type="match status" value="1"/>
</dbReference>